<evidence type="ECO:0000256" key="1">
    <source>
        <dbReference type="SAM" id="MobiDB-lite"/>
    </source>
</evidence>
<protein>
    <submittedName>
        <fullName evidence="2">Uncharacterized protein</fullName>
    </submittedName>
</protein>
<reference evidence="2" key="1">
    <citation type="journal article" date="2022" name="bioRxiv">
        <title>Discovery and biosynthetic assessment of Streptomyces ortus sp nov. isolated from a deep-sea sponge.</title>
        <authorList>
            <person name="Williams S.E."/>
        </authorList>
    </citation>
    <scope>NUCLEOTIDE SEQUENCE</scope>
    <source>
        <strain evidence="2">A15ISP2-DRY2</strain>
    </source>
</reference>
<comment type="caution">
    <text evidence="2">The sequence shown here is derived from an EMBL/GenBank/DDBJ whole genome shotgun (WGS) entry which is preliminary data.</text>
</comment>
<accession>A0ABT3VFY7</accession>
<feature type="region of interest" description="Disordered" evidence="1">
    <location>
        <begin position="18"/>
        <end position="46"/>
    </location>
</feature>
<dbReference type="Proteomes" id="UP001165590">
    <property type="component" value="Unassembled WGS sequence"/>
</dbReference>
<feature type="compositionally biased region" description="Basic and acidic residues" evidence="1">
    <location>
        <begin position="18"/>
        <end position="28"/>
    </location>
</feature>
<organism evidence="2 3">
    <name type="scientific">Streptomyces ortus</name>
    <dbReference type="NCBI Taxonomy" id="2867268"/>
    <lineage>
        <taxon>Bacteria</taxon>
        <taxon>Bacillati</taxon>
        <taxon>Actinomycetota</taxon>
        <taxon>Actinomycetes</taxon>
        <taxon>Kitasatosporales</taxon>
        <taxon>Streptomycetaceae</taxon>
        <taxon>Streptomyces</taxon>
    </lineage>
</organism>
<evidence type="ECO:0000313" key="3">
    <source>
        <dbReference type="Proteomes" id="UP001165590"/>
    </source>
</evidence>
<name>A0ABT3VFY7_9ACTN</name>
<feature type="compositionally biased region" description="Basic residues" evidence="1">
    <location>
        <begin position="31"/>
        <end position="46"/>
    </location>
</feature>
<keyword evidence="3" id="KW-1185">Reference proteome</keyword>
<dbReference type="EMBL" id="JAIFZO010000002">
    <property type="protein sequence ID" value="MCX4237859.1"/>
    <property type="molecule type" value="Genomic_DNA"/>
</dbReference>
<dbReference type="RefSeq" id="WP_265647709.1">
    <property type="nucleotide sequence ID" value="NZ_JAIFZO010000002.1"/>
</dbReference>
<gene>
    <name evidence="2" type="ORF">K3769_34845</name>
</gene>
<sequence length="78" mass="9044">MSKRRKSLVDDVLDRASDVGRDSRDMTRRALTGKKRKKGKKSTRKLVKRNNRAVEALVVQLDQYLKQDRAKEKSHHVG</sequence>
<evidence type="ECO:0000313" key="2">
    <source>
        <dbReference type="EMBL" id="MCX4237859.1"/>
    </source>
</evidence>
<proteinExistence type="predicted"/>